<gene>
    <name evidence="6" type="primary">iclR</name>
    <name evidence="6" type="ORF">GCM10023211_02200</name>
</gene>
<dbReference type="EMBL" id="BAABHY010000001">
    <property type="protein sequence ID" value="GAA5104480.1"/>
    <property type="molecule type" value="Genomic_DNA"/>
</dbReference>
<dbReference type="PROSITE" id="PS51077">
    <property type="entry name" value="HTH_ICLR"/>
    <property type="match status" value="1"/>
</dbReference>
<evidence type="ECO:0000256" key="1">
    <source>
        <dbReference type="ARBA" id="ARBA00023015"/>
    </source>
</evidence>
<evidence type="ECO:0000256" key="2">
    <source>
        <dbReference type="ARBA" id="ARBA00023125"/>
    </source>
</evidence>
<feature type="domain" description="IclR-ED" evidence="5">
    <location>
        <begin position="79"/>
        <end position="264"/>
    </location>
</feature>
<keyword evidence="3" id="KW-0804">Transcription</keyword>
<dbReference type="SMART" id="SM00346">
    <property type="entry name" value="HTH_ICLR"/>
    <property type="match status" value="1"/>
</dbReference>
<reference evidence="7" key="1">
    <citation type="journal article" date="2019" name="Int. J. Syst. Evol. Microbiol.">
        <title>The Global Catalogue of Microorganisms (GCM) 10K type strain sequencing project: providing services to taxonomists for standard genome sequencing and annotation.</title>
        <authorList>
            <consortium name="The Broad Institute Genomics Platform"/>
            <consortium name="The Broad Institute Genome Sequencing Center for Infectious Disease"/>
            <person name="Wu L."/>
            <person name="Ma J."/>
        </authorList>
    </citation>
    <scope>NUCLEOTIDE SEQUENCE [LARGE SCALE GENOMIC DNA]</scope>
    <source>
        <strain evidence="7">JCM 18050</strain>
    </source>
</reference>
<evidence type="ECO:0000313" key="7">
    <source>
        <dbReference type="Proteomes" id="UP001500171"/>
    </source>
</evidence>
<dbReference type="InterPro" id="IPR050707">
    <property type="entry name" value="HTH_MetabolicPath_Reg"/>
</dbReference>
<evidence type="ECO:0000313" key="6">
    <source>
        <dbReference type="EMBL" id="GAA5104480.1"/>
    </source>
</evidence>
<dbReference type="Pfam" id="PF01614">
    <property type="entry name" value="IclR_C"/>
    <property type="match status" value="1"/>
</dbReference>
<evidence type="ECO:0000259" key="4">
    <source>
        <dbReference type="PROSITE" id="PS51077"/>
    </source>
</evidence>
<evidence type="ECO:0000256" key="3">
    <source>
        <dbReference type="ARBA" id="ARBA00023163"/>
    </source>
</evidence>
<evidence type="ECO:0000259" key="5">
    <source>
        <dbReference type="PROSITE" id="PS51078"/>
    </source>
</evidence>
<dbReference type="RefSeq" id="WP_345487849.1">
    <property type="nucleotide sequence ID" value="NZ_BAABHY010000001.1"/>
</dbReference>
<proteinExistence type="predicted"/>
<dbReference type="PANTHER" id="PTHR30136">
    <property type="entry name" value="HELIX-TURN-HELIX TRANSCRIPTIONAL REGULATOR, ICLR FAMILY"/>
    <property type="match status" value="1"/>
</dbReference>
<dbReference type="PROSITE" id="PS51078">
    <property type="entry name" value="ICLR_ED"/>
    <property type="match status" value="1"/>
</dbReference>
<sequence length="268" mass="28833">MVKTKVTKTDSTAGAVQSLTRGLIVLEKISENKGGVALTDLALQVGLPNSTLHRLLITLQQQGFVTQKGDLGHWYIDAKAFTVGSAFFSSRDLVSSVYPILSKLMAQVGETVNLLVFEQSSLNAVIISQVQCTELMRMVAPIGSSLPLHASGGGKALLATFTDDDVKSIIKSKGLKKYTDYTIITQQGLLDELSKIRQQGYSADLEEQVLGLHCVSAAFYDENGRAIGAISISGPKIRIGLDRITFLGAKVMEAADDITKIYAGFSFK</sequence>
<protein>
    <submittedName>
        <fullName evidence="6">Glyoxylate bypass operon transcriptional repressor IclR</fullName>
    </submittedName>
</protein>
<keyword evidence="2" id="KW-0238">DNA-binding</keyword>
<feature type="domain" description="HTH iclR-type" evidence="4">
    <location>
        <begin position="16"/>
        <end position="78"/>
    </location>
</feature>
<dbReference type="SUPFAM" id="SSF46785">
    <property type="entry name" value="Winged helix' DNA-binding domain"/>
    <property type="match status" value="1"/>
</dbReference>
<dbReference type="Gene3D" id="3.30.450.40">
    <property type="match status" value="1"/>
</dbReference>
<name>A0ABP9MYD4_9GAMM</name>
<organism evidence="6 7">
    <name type="scientific">Orbus sasakiae</name>
    <dbReference type="NCBI Taxonomy" id="1078475"/>
    <lineage>
        <taxon>Bacteria</taxon>
        <taxon>Pseudomonadati</taxon>
        <taxon>Pseudomonadota</taxon>
        <taxon>Gammaproteobacteria</taxon>
        <taxon>Orbales</taxon>
        <taxon>Orbaceae</taxon>
        <taxon>Orbus</taxon>
    </lineage>
</organism>
<dbReference type="InterPro" id="IPR014757">
    <property type="entry name" value="Tscrpt_reg_IclR_C"/>
</dbReference>
<dbReference type="Proteomes" id="UP001500171">
    <property type="component" value="Unassembled WGS sequence"/>
</dbReference>
<keyword evidence="7" id="KW-1185">Reference proteome</keyword>
<keyword evidence="1" id="KW-0805">Transcription regulation</keyword>
<dbReference type="SUPFAM" id="SSF55781">
    <property type="entry name" value="GAF domain-like"/>
    <property type="match status" value="1"/>
</dbReference>
<dbReference type="PANTHER" id="PTHR30136:SF22">
    <property type="entry name" value="TRANSCRIPTIONAL REPRESSOR ICLR"/>
    <property type="match status" value="1"/>
</dbReference>
<dbReference type="InterPro" id="IPR005471">
    <property type="entry name" value="Tscrpt_reg_IclR_N"/>
</dbReference>
<dbReference type="Pfam" id="PF09339">
    <property type="entry name" value="HTH_IclR"/>
    <property type="match status" value="1"/>
</dbReference>
<dbReference type="InterPro" id="IPR036390">
    <property type="entry name" value="WH_DNA-bd_sf"/>
</dbReference>
<dbReference type="InterPro" id="IPR029016">
    <property type="entry name" value="GAF-like_dom_sf"/>
</dbReference>
<dbReference type="Gene3D" id="1.10.10.10">
    <property type="entry name" value="Winged helix-like DNA-binding domain superfamily/Winged helix DNA-binding domain"/>
    <property type="match status" value="1"/>
</dbReference>
<comment type="caution">
    <text evidence="6">The sequence shown here is derived from an EMBL/GenBank/DDBJ whole genome shotgun (WGS) entry which is preliminary data.</text>
</comment>
<dbReference type="InterPro" id="IPR036388">
    <property type="entry name" value="WH-like_DNA-bd_sf"/>
</dbReference>
<accession>A0ABP9MYD4</accession>